<reference evidence="2 3" key="1">
    <citation type="journal article" date="2016" name="Genome Announc.">
        <title>Genome Sequence of Madurella mycetomatis mm55, Isolated from a Human Mycetoma Case in Sudan.</title>
        <authorList>
            <person name="Smit S."/>
            <person name="Derks M.F."/>
            <person name="Bervoets S."/>
            <person name="Fahal A."/>
            <person name="van Leeuwen W."/>
            <person name="van Belkum A."/>
            <person name="van de Sande W.W."/>
        </authorList>
    </citation>
    <scope>NUCLEOTIDE SEQUENCE [LARGE SCALE GENOMIC DNA]</scope>
    <source>
        <strain evidence="3">mm55</strain>
    </source>
</reference>
<dbReference type="EMBL" id="LCTW02000106">
    <property type="protein sequence ID" value="KXX78834.1"/>
    <property type="molecule type" value="Genomic_DNA"/>
</dbReference>
<dbReference type="PANTHER" id="PTHR40640">
    <property type="entry name" value="ANCHORED GLYCOPROTEIN, PUTATIVE (AFU_ORTHOLOGUE AFUA_8G04860)-RELATED"/>
    <property type="match status" value="1"/>
</dbReference>
<comment type="caution">
    <text evidence="2">The sequence shown here is derived from an EMBL/GenBank/DDBJ whole genome shotgun (WGS) entry which is preliminary data.</text>
</comment>
<evidence type="ECO:0000256" key="1">
    <source>
        <dbReference type="SAM" id="MobiDB-lite"/>
    </source>
</evidence>
<gene>
    <name evidence="2" type="ORF">MMYC01_204030</name>
</gene>
<proteinExistence type="predicted"/>
<name>A0A175W784_9PEZI</name>
<protein>
    <submittedName>
        <fullName evidence="2">Uncharacterized protein</fullName>
    </submittedName>
</protein>
<evidence type="ECO:0000313" key="2">
    <source>
        <dbReference type="EMBL" id="KXX78834.1"/>
    </source>
</evidence>
<dbReference type="Proteomes" id="UP000078237">
    <property type="component" value="Unassembled WGS sequence"/>
</dbReference>
<keyword evidence="3" id="KW-1185">Reference proteome</keyword>
<accession>A0A175W784</accession>
<evidence type="ECO:0000313" key="3">
    <source>
        <dbReference type="Proteomes" id="UP000078237"/>
    </source>
</evidence>
<dbReference type="OrthoDB" id="4991875at2759"/>
<feature type="region of interest" description="Disordered" evidence="1">
    <location>
        <begin position="171"/>
        <end position="204"/>
    </location>
</feature>
<dbReference type="VEuPathDB" id="FungiDB:MMYC01_204030"/>
<sequence>MRPQRPVAVACLYAAAAGGARGQSTASVYLPEYGESDWAALRGSILSSNKSVTAYTIFCAEQAPSCQIAADLPFVFTEGAHTLVYTGSVPETLTADLECDLDGKTAATCTGSSSYGSGYQQGAITGPTETVWTKTFNASHVTWGVLTLTTPGPLAGTTDIDGTVVVTCEASRMPSDDGRTKGMAGTREVAKHARTGGEPGLPYL</sequence>
<dbReference type="STRING" id="100816.A0A175W784"/>
<dbReference type="AlphaFoldDB" id="A0A175W784"/>
<dbReference type="PANTHER" id="PTHR40640:SF1">
    <property type="entry name" value="ANCHORED GLYCOPROTEIN, PUTATIVE (AFU_ORTHOLOGUE AFUA_8G04860)-RELATED"/>
    <property type="match status" value="1"/>
</dbReference>
<organism evidence="2 3">
    <name type="scientific">Madurella mycetomatis</name>
    <dbReference type="NCBI Taxonomy" id="100816"/>
    <lineage>
        <taxon>Eukaryota</taxon>
        <taxon>Fungi</taxon>
        <taxon>Dikarya</taxon>
        <taxon>Ascomycota</taxon>
        <taxon>Pezizomycotina</taxon>
        <taxon>Sordariomycetes</taxon>
        <taxon>Sordariomycetidae</taxon>
        <taxon>Sordariales</taxon>
        <taxon>Sordariales incertae sedis</taxon>
        <taxon>Madurella</taxon>
    </lineage>
</organism>